<keyword evidence="10" id="KW-1185">Reference proteome</keyword>
<dbReference type="Gene3D" id="2.30.31.10">
    <property type="entry name" value="Transcriptional Coactivator Pc4, Chain A"/>
    <property type="match status" value="1"/>
</dbReference>
<dbReference type="Proteomes" id="UP000014074">
    <property type="component" value="Unassembled WGS sequence"/>
</dbReference>
<evidence type="ECO:0000256" key="1">
    <source>
        <dbReference type="ARBA" id="ARBA00004123"/>
    </source>
</evidence>
<feature type="domain" description="Transcriptional coactivator p15 (PC4) C-terminal" evidence="8">
    <location>
        <begin position="49"/>
        <end position="100"/>
    </location>
</feature>
<gene>
    <name evidence="9" type="ORF">UCRPA7_1810</name>
</gene>
<evidence type="ECO:0000313" key="10">
    <source>
        <dbReference type="Proteomes" id="UP000014074"/>
    </source>
</evidence>
<evidence type="ECO:0000313" key="9">
    <source>
        <dbReference type="EMBL" id="EOO02678.1"/>
    </source>
</evidence>
<evidence type="ECO:0000256" key="5">
    <source>
        <dbReference type="ARBA" id="ARBA00023163"/>
    </source>
</evidence>
<dbReference type="GO" id="GO:0003713">
    <property type="term" value="F:transcription coactivator activity"/>
    <property type="evidence" value="ECO:0007669"/>
    <property type="project" value="InterPro"/>
</dbReference>
<evidence type="ECO:0000256" key="7">
    <source>
        <dbReference type="SAM" id="MobiDB-lite"/>
    </source>
</evidence>
<dbReference type="eggNOG" id="KOG2712">
    <property type="taxonomic scope" value="Eukaryota"/>
</dbReference>
<dbReference type="SUPFAM" id="SSF54447">
    <property type="entry name" value="ssDNA-binding transcriptional regulator domain"/>
    <property type="match status" value="1"/>
</dbReference>
<dbReference type="GeneID" id="19321998"/>
<dbReference type="EMBL" id="KB932905">
    <property type="protein sequence ID" value="EOO02678.1"/>
    <property type="molecule type" value="Genomic_DNA"/>
</dbReference>
<dbReference type="PANTHER" id="PTHR13215">
    <property type="entry name" value="RNA POLYMERASE II TRANSCRIPTIONAL COACTIVATOR"/>
    <property type="match status" value="1"/>
</dbReference>
<dbReference type="HOGENOM" id="CLU_104273_0_1_1"/>
<feature type="region of interest" description="Disordered" evidence="7">
    <location>
        <begin position="119"/>
        <end position="154"/>
    </location>
</feature>
<evidence type="ECO:0000256" key="3">
    <source>
        <dbReference type="ARBA" id="ARBA00023015"/>
    </source>
</evidence>
<comment type="similarity">
    <text evidence="2">Belongs to the transcriptional coactivator PC4 family.</text>
</comment>
<dbReference type="GO" id="GO:0003677">
    <property type="term" value="F:DNA binding"/>
    <property type="evidence" value="ECO:0007669"/>
    <property type="project" value="UniProtKB-KW"/>
</dbReference>
<sequence>MARFKKRSSSFIDDDGDSDVAQTSKATKKAKTVSSSQGEGKDAEGNPYWELSSKRRIGVSKFKSNLLINIREYYDADGEMKPGKKGISLSIDQYQALLKAVPAINKELRKQGHDIAEIEAPAAEAEVAKPAKSKKQKTPKSNFEATSDEEEDSD</sequence>
<dbReference type="KEGG" id="tmn:UCRPA7_1810"/>
<dbReference type="Pfam" id="PF02229">
    <property type="entry name" value="PC4"/>
    <property type="match status" value="1"/>
</dbReference>
<dbReference type="OrthoDB" id="2505440at2759"/>
<evidence type="ECO:0000256" key="2">
    <source>
        <dbReference type="ARBA" id="ARBA00009001"/>
    </source>
</evidence>
<dbReference type="RefSeq" id="XP_007912580.1">
    <property type="nucleotide sequence ID" value="XM_007914389.1"/>
</dbReference>
<dbReference type="GO" id="GO:0005634">
    <property type="term" value="C:nucleus"/>
    <property type="evidence" value="ECO:0007669"/>
    <property type="project" value="UniProtKB-SubCell"/>
</dbReference>
<keyword evidence="5" id="KW-0804">Transcription</keyword>
<feature type="compositionally biased region" description="Low complexity" evidence="7">
    <location>
        <begin position="119"/>
        <end position="130"/>
    </location>
</feature>
<keyword evidence="3" id="KW-0805">Transcription regulation</keyword>
<name>R8BTF9_PHAM7</name>
<dbReference type="InterPro" id="IPR009044">
    <property type="entry name" value="ssDNA-bd_transcriptional_reg"/>
</dbReference>
<dbReference type="GO" id="GO:0060261">
    <property type="term" value="P:positive regulation of transcription initiation by RNA polymerase II"/>
    <property type="evidence" value="ECO:0007669"/>
    <property type="project" value="InterPro"/>
</dbReference>
<comment type="subcellular location">
    <subcellularLocation>
        <location evidence="1">Nucleus</location>
    </subcellularLocation>
</comment>
<keyword evidence="4" id="KW-0238">DNA-binding</keyword>
<protein>
    <submittedName>
        <fullName evidence="9">Putative transcriptional coactivator p15 family protein</fullName>
    </submittedName>
</protein>
<feature type="region of interest" description="Disordered" evidence="7">
    <location>
        <begin position="1"/>
        <end position="50"/>
    </location>
</feature>
<dbReference type="AlphaFoldDB" id="R8BTF9"/>
<evidence type="ECO:0000256" key="6">
    <source>
        <dbReference type="ARBA" id="ARBA00023242"/>
    </source>
</evidence>
<evidence type="ECO:0000259" key="8">
    <source>
        <dbReference type="Pfam" id="PF02229"/>
    </source>
</evidence>
<keyword evidence="6" id="KW-0539">Nucleus</keyword>
<proteinExistence type="inferred from homology"/>
<accession>R8BTF9</accession>
<organism evidence="9 10">
    <name type="scientific">Phaeoacremonium minimum (strain UCR-PA7)</name>
    <name type="common">Esca disease fungus</name>
    <name type="synonym">Togninia minima</name>
    <dbReference type="NCBI Taxonomy" id="1286976"/>
    <lineage>
        <taxon>Eukaryota</taxon>
        <taxon>Fungi</taxon>
        <taxon>Dikarya</taxon>
        <taxon>Ascomycota</taxon>
        <taxon>Pezizomycotina</taxon>
        <taxon>Sordariomycetes</taxon>
        <taxon>Sordariomycetidae</taxon>
        <taxon>Togniniales</taxon>
        <taxon>Togniniaceae</taxon>
        <taxon>Phaeoacremonium</taxon>
    </lineage>
</organism>
<evidence type="ECO:0000256" key="4">
    <source>
        <dbReference type="ARBA" id="ARBA00023125"/>
    </source>
</evidence>
<reference evidence="10" key="1">
    <citation type="journal article" date="2013" name="Genome Announc.">
        <title>Draft genome sequence of the ascomycete Phaeoacremonium aleophilum strain UCR-PA7, a causal agent of the esca disease complex in grapevines.</title>
        <authorList>
            <person name="Blanco-Ulate B."/>
            <person name="Rolshausen P."/>
            <person name="Cantu D."/>
        </authorList>
    </citation>
    <scope>NUCLEOTIDE SEQUENCE [LARGE SCALE GENOMIC DNA]</scope>
    <source>
        <strain evidence="10">UCR-PA7</strain>
    </source>
</reference>
<dbReference type="InterPro" id="IPR003173">
    <property type="entry name" value="PC4_C"/>
</dbReference>
<dbReference type="InterPro" id="IPR045125">
    <property type="entry name" value="Sub1/Tcp4-like"/>
</dbReference>